<evidence type="ECO:0000313" key="3">
    <source>
        <dbReference type="Proteomes" id="UP000013378"/>
    </source>
</evidence>
<organism evidence="2 3">
    <name type="scientific">Caldisalinibacter kiritimatiensis</name>
    <dbReference type="NCBI Taxonomy" id="1304284"/>
    <lineage>
        <taxon>Bacteria</taxon>
        <taxon>Bacillati</taxon>
        <taxon>Bacillota</taxon>
        <taxon>Tissierellia</taxon>
        <taxon>Tissierellales</taxon>
        <taxon>Thermohalobacteraceae</taxon>
        <taxon>Caldisalinibacter</taxon>
    </lineage>
</organism>
<dbReference type="GO" id="GO:0071111">
    <property type="term" value="F:cyclic-guanylate-specific phosphodiesterase activity"/>
    <property type="evidence" value="ECO:0007669"/>
    <property type="project" value="InterPro"/>
</dbReference>
<dbReference type="RefSeq" id="WP_006312557.1">
    <property type="nucleotide sequence ID" value="NZ_ARZA01000143.1"/>
</dbReference>
<feature type="domain" description="EAL" evidence="1">
    <location>
        <begin position="1"/>
        <end position="148"/>
    </location>
</feature>
<dbReference type="AlphaFoldDB" id="R1ATW6"/>
<dbReference type="SUPFAM" id="SSF141868">
    <property type="entry name" value="EAL domain-like"/>
    <property type="match status" value="1"/>
</dbReference>
<dbReference type="CDD" id="cd01948">
    <property type="entry name" value="EAL"/>
    <property type="match status" value="1"/>
</dbReference>
<dbReference type="PROSITE" id="PS50883">
    <property type="entry name" value="EAL"/>
    <property type="match status" value="1"/>
</dbReference>
<sequence length="154" mass="17666">MKKKNCQLLLDSNFSQLKFEITETQILTLENENVKNLKELMNLGIEISLDDFGTGYSSIRNMAFFPVSEVKIDKGFIDYIIEDEKMEKLVSLIIVTAHKLGYTVTAEGVEYKGQLNKLLEYSCDKIQGFYLAKPMSAQDIVEFIRYSNLNELSK</sequence>
<dbReference type="eggNOG" id="COG5001">
    <property type="taxonomic scope" value="Bacteria"/>
</dbReference>
<evidence type="ECO:0000259" key="1">
    <source>
        <dbReference type="PROSITE" id="PS50883"/>
    </source>
</evidence>
<dbReference type="Gene3D" id="3.20.20.450">
    <property type="entry name" value="EAL domain"/>
    <property type="match status" value="1"/>
</dbReference>
<proteinExistence type="predicted"/>
<dbReference type="PANTHER" id="PTHR33121">
    <property type="entry name" value="CYCLIC DI-GMP PHOSPHODIESTERASE PDEF"/>
    <property type="match status" value="1"/>
</dbReference>
<dbReference type="InterPro" id="IPR035919">
    <property type="entry name" value="EAL_sf"/>
</dbReference>
<dbReference type="Pfam" id="PF00563">
    <property type="entry name" value="EAL"/>
    <property type="match status" value="1"/>
</dbReference>
<dbReference type="SMART" id="SM00052">
    <property type="entry name" value="EAL"/>
    <property type="match status" value="1"/>
</dbReference>
<dbReference type="OrthoDB" id="9762141at2"/>
<accession>R1ATW6</accession>
<protein>
    <submittedName>
        <fullName evidence="2">Sensory box protein</fullName>
    </submittedName>
</protein>
<dbReference type="EMBL" id="ARZA01000143">
    <property type="protein sequence ID" value="EOD00573.1"/>
    <property type="molecule type" value="Genomic_DNA"/>
</dbReference>
<evidence type="ECO:0000313" key="2">
    <source>
        <dbReference type="EMBL" id="EOD00573.1"/>
    </source>
</evidence>
<dbReference type="InterPro" id="IPR001633">
    <property type="entry name" value="EAL_dom"/>
</dbReference>
<comment type="caution">
    <text evidence="2">The sequence shown here is derived from an EMBL/GenBank/DDBJ whole genome shotgun (WGS) entry which is preliminary data.</text>
</comment>
<keyword evidence="3" id="KW-1185">Reference proteome</keyword>
<gene>
    <name evidence="2" type="ORF">L21TH_1373</name>
</gene>
<dbReference type="PANTHER" id="PTHR33121:SF79">
    <property type="entry name" value="CYCLIC DI-GMP PHOSPHODIESTERASE PDED-RELATED"/>
    <property type="match status" value="1"/>
</dbReference>
<dbReference type="InterPro" id="IPR050706">
    <property type="entry name" value="Cyclic-di-GMP_PDE-like"/>
</dbReference>
<reference evidence="2 3" key="1">
    <citation type="journal article" date="2015" name="Geomicrobiol. J.">
        <title>Caldisalinibacter kiritimatiensis gen. nov., sp. nov., a moderately thermohalophilic thiosulfate-reducing bacterium from a hypersaline microbial mat.</title>
        <authorList>
            <person name="Ben Hania W."/>
            <person name="Joseph M."/>
            <person name="Fiebig A."/>
            <person name="Bunk B."/>
            <person name="Klenk H.-P."/>
            <person name="Fardeau M.-L."/>
            <person name="Spring S."/>
        </authorList>
    </citation>
    <scope>NUCLEOTIDE SEQUENCE [LARGE SCALE GENOMIC DNA]</scope>
    <source>
        <strain evidence="2 3">L21-TH-D2</strain>
    </source>
</reference>
<dbReference type="STRING" id="1304284.L21TH_1373"/>
<name>R1ATW6_9FIRM</name>
<dbReference type="Proteomes" id="UP000013378">
    <property type="component" value="Unassembled WGS sequence"/>
</dbReference>